<comment type="caution">
    <text evidence="1">The sequence shown here is derived from an EMBL/GenBank/DDBJ whole genome shotgun (WGS) entry which is preliminary data.</text>
</comment>
<sequence length="432" mass="48873">MQQNSLVLSPCHNISREVKVCATIDVNLMQWREDLIKYEFSNDELESILKIPLMRPEIEYKLVGMRTLMESTQICNNILPSDCALKSRLQGINISCLRCGYEVEDTLHALKECPIAKRDQQGHLPSCNWKGINVSLIKVNFDVSFLSHYYKGGVGIVLRDFDRFIVGATTIKLSHLQGINISCLRCGYEVKDTLHALRECPIAKRIMMKSDIPNRMRNGEFSSRVDLLLQILKDKQGRPPLCNWKGTNVSLIKALFIVPSMAVEARHLNIFSSQFITNSHRVFIKSNQGIGEIYNTQMDSCVPLIDSNSMHEGSQLLPLYQPLLCHPNISANKADSGLTTYNMSIPVSAPGKRSRDSFTNGFDSYSLPQNNNLSGASSDVDDDVFSQIQQQHDIDRFISDHVSSFNIIIFKNQLLLVQLFPYGQLKLLCFTY</sequence>
<reference evidence="1 2" key="1">
    <citation type="submission" date="2023-03" db="EMBL/GenBank/DDBJ databases">
        <title>WGS of Gossypium arboreum.</title>
        <authorList>
            <person name="Yu D."/>
        </authorList>
    </citation>
    <scope>NUCLEOTIDE SEQUENCE [LARGE SCALE GENOMIC DNA]</scope>
    <source>
        <tissue evidence="1">Leaf</tissue>
    </source>
</reference>
<dbReference type="EMBL" id="JARKNE010000006">
    <property type="protein sequence ID" value="KAK5826112.1"/>
    <property type="molecule type" value="Genomic_DNA"/>
</dbReference>
<proteinExistence type="predicted"/>
<name>A0ABR0PNW2_GOSAR</name>
<evidence type="ECO:0000313" key="1">
    <source>
        <dbReference type="EMBL" id="KAK5826112.1"/>
    </source>
</evidence>
<accession>A0ABR0PNW2</accession>
<gene>
    <name evidence="1" type="ORF">PVK06_021022</name>
</gene>
<evidence type="ECO:0008006" key="3">
    <source>
        <dbReference type="Google" id="ProtNLM"/>
    </source>
</evidence>
<keyword evidence="2" id="KW-1185">Reference proteome</keyword>
<protein>
    <recommendedName>
        <fullName evidence="3">Reverse transcriptase</fullName>
    </recommendedName>
</protein>
<evidence type="ECO:0000313" key="2">
    <source>
        <dbReference type="Proteomes" id="UP001358586"/>
    </source>
</evidence>
<dbReference type="Proteomes" id="UP001358586">
    <property type="component" value="Chromosome 6"/>
</dbReference>
<organism evidence="1 2">
    <name type="scientific">Gossypium arboreum</name>
    <name type="common">Tree cotton</name>
    <name type="synonym">Gossypium nanking</name>
    <dbReference type="NCBI Taxonomy" id="29729"/>
    <lineage>
        <taxon>Eukaryota</taxon>
        <taxon>Viridiplantae</taxon>
        <taxon>Streptophyta</taxon>
        <taxon>Embryophyta</taxon>
        <taxon>Tracheophyta</taxon>
        <taxon>Spermatophyta</taxon>
        <taxon>Magnoliopsida</taxon>
        <taxon>eudicotyledons</taxon>
        <taxon>Gunneridae</taxon>
        <taxon>Pentapetalae</taxon>
        <taxon>rosids</taxon>
        <taxon>malvids</taxon>
        <taxon>Malvales</taxon>
        <taxon>Malvaceae</taxon>
        <taxon>Malvoideae</taxon>
        <taxon>Gossypium</taxon>
    </lineage>
</organism>